<proteinExistence type="predicted"/>
<protein>
    <submittedName>
        <fullName evidence="1">Uncharacterized protein</fullName>
    </submittedName>
</protein>
<name>A0A0F8WYC7_9ZZZZ</name>
<dbReference type="EMBL" id="LAZR01062364">
    <property type="protein sequence ID" value="KKK61673.1"/>
    <property type="molecule type" value="Genomic_DNA"/>
</dbReference>
<sequence>RVLECWICGCLFAMPEQLYLREKDGANGFHCPNGHLLGLGKGQMKKLEEELCEVRVERTRCRLGWEKAARENDRLLKQLDKKKKK</sequence>
<evidence type="ECO:0000313" key="1">
    <source>
        <dbReference type="EMBL" id="KKK61673.1"/>
    </source>
</evidence>
<gene>
    <name evidence="1" type="ORF">LCGC14_3011950</name>
</gene>
<feature type="non-terminal residue" evidence="1">
    <location>
        <position position="1"/>
    </location>
</feature>
<comment type="caution">
    <text evidence="1">The sequence shown here is derived from an EMBL/GenBank/DDBJ whole genome shotgun (WGS) entry which is preliminary data.</text>
</comment>
<organism evidence="1">
    <name type="scientific">marine sediment metagenome</name>
    <dbReference type="NCBI Taxonomy" id="412755"/>
    <lineage>
        <taxon>unclassified sequences</taxon>
        <taxon>metagenomes</taxon>
        <taxon>ecological metagenomes</taxon>
    </lineage>
</organism>
<accession>A0A0F8WYC7</accession>
<reference evidence="1" key="1">
    <citation type="journal article" date="2015" name="Nature">
        <title>Complex archaea that bridge the gap between prokaryotes and eukaryotes.</title>
        <authorList>
            <person name="Spang A."/>
            <person name="Saw J.H."/>
            <person name="Jorgensen S.L."/>
            <person name="Zaremba-Niedzwiedzka K."/>
            <person name="Martijn J."/>
            <person name="Lind A.E."/>
            <person name="van Eijk R."/>
            <person name="Schleper C."/>
            <person name="Guy L."/>
            <person name="Ettema T.J."/>
        </authorList>
    </citation>
    <scope>NUCLEOTIDE SEQUENCE</scope>
</reference>
<dbReference type="AlphaFoldDB" id="A0A0F8WYC7"/>